<name>A0A6S6UER7_9GAMM</name>
<dbReference type="AlphaFoldDB" id="A0A6S6UER7"/>
<sequence>MTSNTILRLISLLLLAVVAIPLNISAEENPSPEFKAMGVSLEWYRHEFDLNVTQVKTTFPGVSAAQMDAIKAQLDSFNDVEVVNLRLDRQVHPYLNIFGSIGQVANTTQVGFSRLAPGVSDMEVDNDGTAYSVGATFSRQYGKVIGSFDYIYSYINLDKNNDEIVVHSAVPSLGVLTKVGTVSLGFAYQAIEVDYSGVVTAPFVGDVPVTVATENDDDIQLLAGLHTRLAKDWYMTANVGLNGQEQLRLQFNKRF</sequence>
<proteinExistence type="predicted"/>
<evidence type="ECO:0000313" key="1">
    <source>
        <dbReference type="EMBL" id="CAA6826316.1"/>
    </source>
</evidence>
<protein>
    <submittedName>
        <fullName evidence="1">Uncharacterized protein</fullName>
    </submittedName>
</protein>
<organism evidence="1">
    <name type="scientific">uncultured Thiotrichaceae bacterium</name>
    <dbReference type="NCBI Taxonomy" id="298394"/>
    <lineage>
        <taxon>Bacteria</taxon>
        <taxon>Pseudomonadati</taxon>
        <taxon>Pseudomonadota</taxon>
        <taxon>Gammaproteobacteria</taxon>
        <taxon>Thiotrichales</taxon>
        <taxon>Thiotrichaceae</taxon>
        <taxon>environmental samples</taxon>
    </lineage>
</organism>
<dbReference type="EMBL" id="CACVAY010000132">
    <property type="protein sequence ID" value="CAA6826316.1"/>
    <property type="molecule type" value="Genomic_DNA"/>
</dbReference>
<accession>A0A6S6UER7</accession>
<reference evidence="1" key="1">
    <citation type="submission" date="2020-01" db="EMBL/GenBank/DDBJ databases">
        <authorList>
            <person name="Meier V. D."/>
            <person name="Meier V D."/>
        </authorList>
    </citation>
    <scope>NUCLEOTIDE SEQUENCE</scope>
    <source>
        <strain evidence="1">HLG_WM_MAG_07</strain>
    </source>
</reference>
<gene>
    <name evidence="1" type="ORF">HELGO_WM24591</name>
</gene>